<proteinExistence type="predicted"/>
<keyword evidence="1" id="KW-0175">Coiled coil</keyword>
<protein>
    <submittedName>
        <fullName evidence="3">Uncharacterized protein</fullName>
    </submittedName>
</protein>
<dbReference type="AlphaFoldDB" id="A0A6C0CV90"/>
<evidence type="ECO:0000256" key="1">
    <source>
        <dbReference type="SAM" id="Coils"/>
    </source>
</evidence>
<evidence type="ECO:0000256" key="2">
    <source>
        <dbReference type="SAM" id="MobiDB-lite"/>
    </source>
</evidence>
<organism evidence="3">
    <name type="scientific">viral metagenome</name>
    <dbReference type="NCBI Taxonomy" id="1070528"/>
    <lineage>
        <taxon>unclassified sequences</taxon>
        <taxon>metagenomes</taxon>
        <taxon>organismal metagenomes</taxon>
    </lineage>
</organism>
<accession>A0A6C0CV90</accession>
<reference evidence="3" key="1">
    <citation type="journal article" date="2020" name="Nature">
        <title>Giant virus diversity and host interactions through global metagenomics.</title>
        <authorList>
            <person name="Schulz F."/>
            <person name="Roux S."/>
            <person name="Paez-Espino D."/>
            <person name="Jungbluth S."/>
            <person name="Walsh D.A."/>
            <person name="Denef V.J."/>
            <person name="McMahon K.D."/>
            <person name="Konstantinidis K.T."/>
            <person name="Eloe-Fadrosh E.A."/>
            <person name="Kyrpides N.C."/>
            <person name="Woyke T."/>
        </authorList>
    </citation>
    <scope>NUCLEOTIDE SEQUENCE</scope>
    <source>
        <strain evidence="3">GVMAG-M-3300022752-66</strain>
    </source>
</reference>
<name>A0A6C0CV90_9ZZZZ</name>
<evidence type="ECO:0000313" key="3">
    <source>
        <dbReference type="EMBL" id="QHT08438.1"/>
    </source>
</evidence>
<feature type="region of interest" description="Disordered" evidence="2">
    <location>
        <begin position="501"/>
        <end position="527"/>
    </location>
</feature>
<sequence length="527" mass="60104">MENISLVCTNKKVWDFYKEHPNLDFEAMNIIFVDIMLNLSQDMNSSLSNNIAAQLLNNVKSLQTQVNNVSDSLNKMQVETINSFGNKFNDFKKEYFEDVKMILSTNTSDKIAPLVKEYNSILLDKLFIMIGEVIPKNNETLNKQIQDNIKLLHSSINEDTNKLINSTINKQSLDDFINVLDNKISNTISNSQQIMNNIITSSEQRLDSAINQMKSSTEKHILDIKDISSSNQSTQISLQNNVGELLKKMEVSSVKGKCSENVLFNILQSLYSTAQIDIVGDQKETGDIMLARKNKPTILIENKNWNRNVIQDEVKKFIRDVEIQGCCGLFLSQNYGIANKENFEININDGNVLLYVHEVRNDAEKIKIAIDIIDNFKYKLDEIVVNNGNTCSIDKEVLDEINKEYQFFASQKLLQIKTVKDFSQKMIKQIEDNEFPCLEKYLSSRYAFSSSKYVCEICDYVAKNQSAMSAHKRGCKSKVTSTNIEENTICNVITQPIVISTEKESPPTEKKKSSDKEKIKKEVVSKK</sequence>
<feature type="coiled-coil region" evidence="1">
    <location>
        <begin position="52"/>
        <end position="79"/>
    </location>
</feature>
<dbReference type="EMBL" id="MN739496">
    <property type="protein sequence ID" value="QHT08438.1"/>
    <property type="molecule type" value="Genomic_DNA"/>
</dbReference>